<dbReference type="AlphaFoldDB" id="A0A392RK22"/>
<keyword evidence="2" id="KW-1185">Reference proteome</keyword>
<evidence type="ECO:0000313" key="2">
    <source>
        <dbReference type="Proteomes" id="UP000265520"/>
    </source>
</evidence>
<sequence length="39" mass="4145">MSAVKANDVVEDRSQLDIGNKALFVGIYDGQNGAEASNF</sequence>
<dbReference type="EMBL" id="LXQA010235484">
    <property type="protein sequence ID" value="MCI36599.1"/>
    <property type="molecule type" value="Genomic_DNA"/>
</dbReference>
<protein>
    <recommendedName>
        <fullName evidence="3">PPM-type phosphatase domain-containing protein</fullName>
    </recommendedName>
</protein>
<evidence type="ECO:0008006" key="3">
    <source>
        <dbReference type="Google" id="ProtNLM"/>
    </source>
</evidence>
<feature type="non-terminal residue" evidence="1">
    <location>
        <position position="39"/>
    </location>
</feature>
<name>A0A392RK22_9FABA</name>
<organism evidence="1 2">
    <name type="scientific">Trifolium medium</name>
    <dbReference type="NCBI Taxonomy" id="97028"/>
    <lineage>
        <taxon>Eukaryota</taxon>
        <taxon>Viridiplantae</taxon>
        <taxon>Streptophyta</taxon>
        <taxon>Embryophyta</taxon>
        <taxon>Tracheophyta</taxon>
        <taxon>Spermatophyta</taxon>
        <taxon>Magnoliopsida</taxon>
        <taxon>eudicotyledons</taxon>
        <taxon>Gunneridae</taxon>
        <taxon>Pentapetalae</taxon>
        <taxon>rosids</taxon>
        <taxon>fabids</taxon>
        <taxon>Fabales</taxon>
        <taxon>Fabaceae</taxon>
        <taxon>Papilionoideae</taxon>
        <taxon>50 kb inversion clade</taxon>
        <taxon>NPAAA clade</taxon>
        <taxon>Hologalegina</taxon>
        <taxon>IRL clade</taxon>
        <taxon>Trifolieae</taxon>
        <taxon>Trifolium</taxon>
    </lineage>
</organism>
<dbReference type="Proteomes" id="UP000265520">
    <property type="component" value="Unassembled WGS sequence"/>
</dbReference>
<comment type="caution">
    <text evidence="1">The sequence shown here is derived from an EMBL/GenBank/DDBJ whole genome shotgun (WGS) entry which is preliminary data.</text>
</comment>
<proteinExistence type="predicted"/>
<evidence type="ECO:0000313" key="1">
    <source>
        <dbReference type="EMBL" id="MCI36599.1"/>
    </source>
</evidence>
<reference evidence="1 2" key="1">
    <citation type="journal article" date="2018" name="Front. Plant Sci.">
        <title>Red Clover (Trifolium pratense) and Zigzag Clover (T. medium) - A Picture of Genomic Similarities and Differences.</title>
        <authorList>
            <person name="Dluhosova J."/>
            <person name="Istvanek J."/>
            <person name="Nedelnik J."/>
            <person name="Repkova J."/>
        </authorList>
    </citation>
    <scope>NUCLEOTIDE SEQUENCE [LARGE SCALE GENOMIC DNA]</scope>
    <source>
        <strain evidence="2">cv. 10/8</strain>
        <tissue evidence="1">Leaf</tissue>
    </source>
</reference>
<accession>A0A392RK22</accession>